<proteinExistence type="evidence at transcript level"/>
<evidence type="ECO:0000256" key="6">
    <source>
        <dbReference type="ARBA" id="ARBA00034115"/>
    </source>
</evidence>
<dbReference type="Pfam" id="PF00278">
    <property type="entry name" value="Orn_DAP_Arg_deC"/>
    <property type="match status" value="1"/>
</dbReference>
<dbReference type="PANTHER" id="PTHR11482:SF6">
    <property type="entry name" value="ORNITHINE DECARBOXYLASE 1-RELATED"/>
    <property type="match status" value="1"/>
</dbReference>
<name>A0A8A9WPJ3_9COLE</name>
<dbReference type="GO" id="GO:0033387">
    <property type="term" value="P:putrescine biosynthetic process from arginine, via ornithine"/>
    <property type="evidence" value="ECO:0007669"/>
    <property type="project" value="TreeGrafter"/>
</dbReference>
<comment type="function">
    <text evidence="8">Catalyzes the first and rate-limiting step of polyamine biosynthesis that converts ornithine into putrescine, which is the precursor for the polyamines, spermidine and spermine. Polyamines are essential for cell proliferation and are implicated in cellular processes, ranging from DNA replication to apoptosis.</text>
</comment>
<evidence type="ECO:0000259" key="13">
    <source>
        <dbReference type="Pfam" id="PF00278"/>
    </source>
</evidence>
<feature type="modified residue" description="N6-(pyridoxal phosphate)lysine" evidence="11">
    <location>
        <position position="66"/>
    </location>
</feature>
<accession>A0A8A9WPJ3</accession>
<keyword evidence="3 11" id="KW-0663">Pyridoxal phosphate</keyword>
<dbReference type="EMBL" id="MT899431">
    <property type="protein sequence ID" value="QTT61540.1"/>
    <property type="molecule type" value="mRNA"/>
</dbReference>
<reference evidence="15" key="1">
    <citation type="submission" date="2020-08" db="EMBL/GenBank/DDBJ databases">
        <authorList>
            <person name="Fu X."/>
        </authorList>
    </citation>
    <scope>NUCLEOTIDE SEQUENCE</scope>
</reference>
<evidence type="ECO:0000256" key="5">
    <source>
        <dbReference type="ARBA" id="ARBA00023239"/>
    </source>
</evidence>
<dbReference type="EC" id="4.1.1.17" evidence="7"/>
<dbReference type="GO" id="GO:0004586">
    <property type="term" value="F:ornithine decarboxylase activity"/>
    <property type="evidence" value="ECO:0007669"/>
    <property type="project" value="UniProtKB-EC"/>
</dbReference>
<comment type="cofactor">
    <cofactor evidence="1 11">
        <name>pyridoxal 5'-phosphate</name>
        <dbReference type="ChEBI" id="CHEBI:597326"/>
    </cofactor>
</comment>
<evidence type="ECO:0000256" key="3">
    <source>
        <dbReference type="ARBA" id="ARBA00022898"/>
    </source>
</evidence>
<feature type="domain" description="Orn/DAP/Arg decarboxylase 2 N-terminal" evidence="14">
    <location>
        <begin position="43"/>
        <end position="276"/>
    </location>
</feature>
<dbReference type="PRINTS" id="PR01182">
    <property type="entry name" value="ORNDCRBXLASE"/>
</dbReference>
<evidence type="ECO:0000256" key="4">
    <source>
        <dbReference type="ARBA" id="ARBA00023115"/>
    </source>
</evidence>
<comment type="catalytic activity">
    <reaction evidence="10">
        <text>L-ornithine + H(+) = putrescine + CO2</text>
        <dbReference type="Rhea" id="RHEA:22964"/>
        <dbReference type="ChEBI" id="CHEBI:15378"/>
        <dbReference type="ChEBI" id="CHEBI:16526"/>
        <dbReference type="ChEBI" id="CHEBI:46911"/>
        <dbReference type="ChEBI" id="CHEBI:326268"/>
        <dbReference type="EC" id="4.1.1.17"/>
    </reaction>
</comment>
<dbReference type="InterPro" id="IPR002433">
    <property type="entry name" value="Orn_de-COase"/>
</dbReference>
<dbReference type="PRINTS" id="PR01179">
    <property type="entry name" value="ODADCRBXLASE"/>
</dbReference>
<dbReference type="AlphaFoldDB" id="A0A8A9WPJ3"/>
<dbReference type="SUPFAM" id="SSF51419">
    <property type="entry name" value="PLP-binding barrel"/>
    <property type="match status" value="1"/>
</dbReference>
<keyword evidence="5" id="KW-0456">Lyase</keyword>
<evidence type="ECO:0000256" key="8">
    <source>
        <dbReference type="ARBA" id="ARBA00037173"/>
    </source>
</evidence>
<evidence type="ECO:0000256" key="7">
    <source>
        <dbReference type="ARBA" id="ARBA00034138"/>
    </source>
</evidence>
<keyword evidence="4" id="KW-0620">Polyamine biosynthesis</keyword>
<organism evidence="15">
    <name type="scientific">Aquatica leii</name>
    <dbReference type="NCBI Taxonomy" id="1421715"/>
    <lineage>
        <taxon>Eukaryota</taxon>
        <taxon>Metazoa</taxon>
        <taxon>Ecdysozoa</taxon>
        <taxon>Arthropoda</taxon>
        <taxon>Hexapoda</taxon>
        <taxon>Insecta</taxon>
        <taxon>Pterygota</taxon>
        <taxon>Neoptera</taxon>
        <taxon>Endopterygota</taxon>
        <taxon>Coleoptera</taxon>
        <taxon>Polyphaga</taxon>
        <taxon>Elateriformia</taxon>
        <taxon>Elateroidea</taxon>
        <taxon>Lampyridae</taxon>
        <taxon>Luciolinae</taxon>
        <taxon>Aquatica</taxon>
    </lineage>
</organism>
<dbReference type="InterPro" id="IPR022653">
    <property type="entry name" value="De-COase2_pyr-phos_BS"/>
</dbReference>
<evidence type="ECO:0000256" key="10">
    <source>
        <dbReference type="ARBA" id="ARBA00049127"/>
    </source>
</evidence>
<dbReference type="PANTHER" id="PTHR11482">
    <property type="entry name" value="ARGININE/DIAMINOPIMELATE/ORNITHINE DECARBOXYLASE"/>
    <property type="match status" value="1"/>
</dbReference>
<dbReference type="InterPro" id="IPR029066">
    <property type="entry name" value="PLP-binding_barrel"/>
</dbReference>
<comment type="similarity">
    <text evidence="2 12">Belongs to the Orn/Lys/Arg decarboxylase class-II family.</text>
</comment>
<dbReference type="Gene3D" id="3.20.20.10">
    <property type="entry name" value="Alanine racemase"/>
    <property type="match status" value="1"/>
</dbReference>
<evidence type="ECO:0000313" key="15">
    <source>
        <dbReference type="EMBL" id="QTT61540.1"/>
    </source>
</evidence>
<dbReference type="FunFam" id="2.40.37.10:FF:000005">
    <property type="entry name" value="Ornithine decarboxylase"/>
    <property type="match status" value="1"/>
</dbReference>
<dbReference type="InterPro" id="IPR009006">
    <property type="entry name" value="Ala_racemase/Decarboxylase_C"/>
</dbReference>
<dbReference type="Pfam" id="PF02784">
    <property type="entry name" value="Orn_Arg_deC_N"/>
    <property type="match status" value="1"/>
</dbReference>
<protein>
    <recommendedName>
        <fullName evidence="7">ornithine decarboxylase</fullName>
        <ecNumber evidence="7">4.1.1.17</ecNumber>
    </recommendedName>
</protein>
<feature type="active site" description="Proton donor" evidence="11">
    <location>
        <position position="350"/>
    </location>
</feature>
<comment type="pathway">
    <text evidence="6">Amine and polyamine biosynthesis; putrescine biosynthesis via L-ornithine pathway; putrescine from L-ornithine: step 1/1.</text>
</comment>
<evidence type="ECO:0000256" key="2">
    <source>
        <dbReference type="ARBA" id="ARBA00008872"/>
    </source>
</evidence>
<gene>
    <name evidence="15" type="primary">Odc1</name>
</gene>
<dbReference type="Gene3D" id="2.40.37.10">
    <property type="entry name" value="Lyase, Ornithine Decarboxylase, Chain A, domain 1"/>
    <property type="match status" value="1"/>
</dbReference>
<dbReference type="InterPro" id="IPR000183">
    <property type="entry name" value="Orn/DAP/Arg_de-COase"/>
</dbReference>
<dbReference type="GO" id="GO:0005737">
    <property type="term" value="C:cytoplasm"/>
    <property type="evidence" value="ECO:0007669"/>
    <property type="project" value="TreeGrafter"/>
</dbReference>
<dbReference type="InterPro" id="IPR022644">
    <property type="entry name" value="De-COase2_N"/>
</dbReference>
<evidence type="ECO:0000256" key="9">
    <source>
        <dbReference type="ARBA" id="ARBA00046672"/>
    </source>
</evidence>
<evidence type="ECO:0000256" key="11">
    <source>
        <dbReference type="PIRSR" id="PIRSR600183-50"/>
    </source>
</evidence>
<evidence type="ECO:0000256" key="12">
    <source>
        <dbReference type="RuleBase" id="RU003737"/>
    </source>
</evidence>
<evidence type="ECO:0000256" key="1">
    <source>
        <dbReference type="ARBA" id="ARBA00001933"/>
    </source>
</evidence>
<dbReference type="InterPro" id="IPR022643">
    <property type="entry name" value="De-COase2_C"/>
</dbReference>
<feature type="domain" description="Orn/DAP/Arg decarboxylase 2 C-terminal" evidence="13">
    <location>
        <begin position="37"/>
        <end position="377"/>
    </location>
</feature>
<dbReference type="PROSITE" id="PS00878">
    <property type="entry name" value="ODR_DC_2_1"/>
    <property type="match status" value="1"/>
</dbReference>
<dbReference type="CDD" id="cd00622">
    <property type="entry name" value="PLPDE_III_ODC"/>
    <property type="match status" value="1"/>
</dbReference>
<dbReference type="FunFam" id="3.20.20.10:FF:000005">
    <property type="entry name" value="Ornithine decarboxylase"/>
    <property type="match status" value="1"/>
</dbReference>
<sequence length="474" mass="52059">MKINTVEDDRVHVLNNNCNVWSVIREIADTGTQEDAFYVCDIGDIVNKHKIWKSAFPRVEPHYAVKCNDSLTVLEVLAALGTGFDCASKAEINKVLDLGVNSNRIIFANPAKPISHIRHAADVGVNTMTFDNEIELHKVKSVFPDAKMVIRIRCDAKVAQCQLGMKFGCDPDNEAPQLLRLAQQLGIDVVGVSFHVGSGCGEPGVFRRAIAQSRKLFDYAATLGYHFNLLDLGGGYPGGQGTSITEIAEIINAALEDYFPDPSVHIIAEPGRFYVASAYTLACNIHSIRGVATKDLVTEAPSTHYMYYINDGVYGSFNCILYDHQQVVGQPLKDYPHSKLHSSSIWGPTCDGLDQVVAETLLPELHVGDWLIFEDMGAYTLPVASPFNGFPIPKVHVVANENVWILLKDILPLTENHFVIGTTAASLAKTMNIDRDAEWILPSLPITISLPICSVGSIMQEHVLDYVDVEPISN</sequence>
<comment type="subunit">
    <text evidence="9">Homodimer. Only the dimer is catalytically active, as the active sites are constructed of residues from both monomers.</text>
</comment>
<dbReference type="SUPFAM" id="SSF50621">
    <property type="entry name" value="Alanine racemase C-terminal domain-like"/>
    <property type="match status" value="1"/>
</dbReference>
<evidence type="ECO:0000259" key="14">
    <source>
        <dbReference type="Pfam" id="PF02784"/>
    </source>
</evidence>